<keyword evidence="8" id="KW-0830">Ubiquinone</keyword>
<dbReference type="GO" id="GO:0045271">
    <property type="term" value="C:respiratory chain complex I"/>
    <property type="evidence" value="ECO:0007669"/>
    <property type="project" value="InterPro"/>
</dbReference>
<dbReference type="GO" id="GO:0006120">
    <property type="term" value="P:mitochondrial electron transport, NADH to ubiquinone"/>
    <property type="evidence" value="ECO:0007669"/>
    <property type="project" value="InterPro"/>
</dbReference>
<feature type="transmembrane region" description="Helical" evidence="7">
    <location>
        <begin position="16"/>
        <end position="37"/>
    </location>
</feature>
<dbReference type="EMBL" id="GL988040">
    <property type="protein sequence ID" value="EGS22146.1"/>
    <property type="molecule type" value="Genomic_DNA"/>
</dbReference>
<dbReference type="OrthoDB" id="1913277at2759"/>
<dbReference type="PDB" id="7ZMH">
    <property type="method" value="EM"/>
    <property type="resolution" value="2.47 A"/>
    <property type="chains" value="J=1-199"/>
</dbReference>
<dbReference type="GO" id="GO:0005743">
    <property type="term" value="C:mitochondrial inner membrane"/>
    <property type="evidence" value="ECO:0007669"/>
    <property type="project" value="UniProtKB-SubCell"/>
</dbReference>
<dbReference type="PDB" id="7ZMG">
    <property type="method" value="EM"/>
    <property type="resolution" value="2.44 A"/>
    <property type="chains" value="J=1-199"/>
</dbReference>
<dbReference type="AlphaFoldDB" id="G0S2B3"/>
<evidence type="ECO:0000256" key="4">
    <source>
        <dbReference type="ARBA" id="ARBA00022989"/>
    </source>
</evidence>
<keyword evidence="5" id="KW-0496">Mitochondrion</keyword>
<keyword evidence="10 11" id="KW-0002">3D-structure</keyword>
<dbReference type="PANTHER" id="PTHR21382:SF1">
    <property type="entry name" value="NADH DEHYDROGENASE [UBIQUINONE] 1 ALPHA SUBCOMPLEX SUBUNIT 11"/>
    <property type="match status" value="1"/>
</dbReference>
<gene>
    <name evidence="8" type="ORF">CTHT_0016630</name>
</gene>
<evidence type="ECO:0000256" key="3">
    <source>
        <dbReference type="ARBA" id="ARBA00022792"/>
    </source>
</evidence>
<keyword evidence="4 7" id="KW-1133">Transmembrane helix</keyword>
<dbReference type="OMA" id="TMMNLRE"/>
<keyword evidence="9" id="KW-1185">Reference proteome</keyword>
<evidence type="ECO:0000256" key="5">
    <source>
        <dbReference type="ARBA" id="ARBA00023128"/>
    </source>
</evidence>
<dbReference type="PDB" id="7ZM7">
    <property type="method" value="EM"/>
    <property type="resolution" value="2.77 A"/>
    <property type="chains" value="J=1-199"/>
</dbReference>
<dbReference type="EMDB" id="EMD-14791"/>
<keyword evidence="6 7" id="KW-0472">Membrane</keyword>
<evidence type="ECO:0000313" key="8">
    <source>
        <dbReference type="EMBL" id="EGS22146.1"/>
    </source>
</evidence>
<dbReference type="eggNOG" id="ENOG502S81D">
    <property type="taxonomic scope" value="Eukaryota"/>
</dbReference>
<dbReference type="EMDB" id="EMD-14796"/>
<dbReference type="EMDB" id="EMD-14798"/>
<reference evidence="10 11" key="2">
    <citation type="journal article" date="2022" name="Sci. Adv.">
        <title>Conformational changes in mitochondrial complex I of the thermophilic eukaryote &lt;i&gt;Chaetomium thermophilum&lt;/i&gt;.</title>
        <authorList>
            <person name="Laube E."/>
            <person name="Meier-Credo J."/>
            <person name="Langer J.D."/>
            <person name="Kuhlbrandt W."/>
        </authorList>
    </citation>
    <scope>STRUCTURE BY ELECTRON MICROSCOPY (2.44 ANGSTROMS)</scope>
</reference>
<dbReference type="HOGENOM" id="CLU_088319_0_0_1"/>
<proteinExistence type="evidence at protein level"/>
<evidence type="ECO:0000256" key="1">
    <source>
        <dbReference type="ARBA" id="ARBA00004448"/>
    </source>
</evidence>
<dbReference type="RefSeq" id="XP_006692165.1">
    <property type="nucleotide sequence ID" value="XM_006692102.1"/>
</dbReference>
<evidence type="ECO:0000313" key="9">
    <source>
        <dbReference type="Proteomes" id="UP000008066"/>
    </source>
</evidence>
<dbReference type="EMDB" id="EMD-14792"/>
<evidence type="ECO:0007829" key="10">
    <source>
        <dbReference type="PDB" id="7ZM7"/>
    </source>
</evidence>
<evidence type="ECO:0007829" key="11">
    <source>
        <dbReference type="PDB" id="7ZM8"/>
    </source>
</evidence>
<dbReference type="PDB" id="7ZMB">
    <property type="method" value="EM"/>
    <property type="resolution" value="2.75 A"/>
    <property type="chains" value="J=1-199"/>
</dbReference>
<dbReference type="PANTHER" id="PTHR21382">
    <property type="entry name" value="NADH-UBIQUINONE OXIDOREDUCTASE SUBUNIT"/>
    <property type="match status" value="1"/>
</dbReference>
<reference evidence="8 9" key="1">
    <citation type="journal article" date="2011" name="Cell">
        <title>Insight into structure and assembly of the nuclear pore complex by utilizing the genome of a eukaryotic thermophile.</title>
        <authorList>
            <person name="Amlacher S."/>
            <person name="Sarges P."/>
            <person name="Flemming D."/>
            <person name="van Noort V."/>
            <person name="Kunze R."/>
            <person name="Devos D.P."/>
            <person name="Arumugam M."/>
            <person name="Bork P."/>
            <person name="Hurt E."/>
        </authorList>
    </citation>
    <scope>NUCLEOTIDE SEQUENCE [LARGE SCALE GENOMIC DNA]</scope>
    <source>
        <strain evidence="9">DSM 1495 / CBS 144.50 / IMI 039719</strain>
    </source>
</reference>
<name>G0S2B3_CHATD</name>
<sequence length="199" mass="21580">MAPIEEEHEHYHPKDAVHLGLKGAAVVGGIGLLFAAVRTSLARKNVGPWAIFTRNGKLAATFAAVGGAYDFTRAAAANLREKEDWVNNGIGGLFAGATMGLTTGRIPRVLGFAALTGVVLATAEYAGSGLRGVFKRDVDEYERKEFLRKNRRRPIEETLAEIGEGRGIKPPGYYERRAQRLKEKYGVDINPVCADPDQA</sequence>
<dbReference type="STRING" id="759272.G0S2B3"/>
<dbReference type="KEGG" id="cthr:CTHT_0016630"/>
<evidence type="ECO:0000256" key="6">
    <source>
        <dbReference type="ARBA" id="ARBA00023136"/>
    </source>
</evidence>
<evidence type="ECO:0000256" key="7">
    <source>
        <dbReference type="SAM" id="Phobius"/>
    </source>
</evidence>
<dbReference type="PDB" id="7ZM8">
    <property type="method" value="EM"/>
    <property type="resolution" value="2.76 A"/>
    <property type="chains" value="J=1-199"/>
</dbReference>
<evidence type="ECO:0000256" key="2">
    <source>
        <dbReference type="ARBA" id="ARBA00022692"/>
    </source>
</evidence>
<organism evidence="9">
    <name type="scientific">Chaetomium thermophilum (strain DSM 1495 / CBS 144.50 / IMI 039719)</name>
    <name type="common">Thermochaetoides thermophila</name>
    <dbReference type="NCBI Taxonomy" id="759272"/>
    <lineage>
        <taxon>Eukaryota</taxon>
        <taxon>Fungi</taxon>
        <taxon>Dikarya</taxon>
        <taxon>Ascomycota</taxon>
        <taxon>Pezizomycotina</taxon>
        <taxon>Sordariomycetes</taxon>
        <taxon>Sordariomycetidae</taxon>
        <taxon>Sordariales</taxon>
        <taxon>Chaetomiaceae</taxon>
        <taxon>Thermochaetoides</taxon>
    </lineage>
</organism>
<dbReference type="EMDB" id="EMD-14794"/>
<accession>G0S2B3</accession>
<dbReference type="PDB" id="7ZME">
    <property type="method" value="EM"/>
    <property type="resolution" value="2.83 A"/>
    <property type="chains" value="J=1-199"/>
</dbReference>
<protein>
    <submittedName>
        <fullName evidence="8">NADH-ubiquinone oxidoreductase-like protein</fullName>
    </submittedName>
</protein>
<comment type="subcellular location">
    <subcellularLocation>
        <location evidence="1">Mitochondrion inner membrane</location>
        <topology evidence="1">Multi-pass membrane protein</topology>
    </subcellularLocation>
</comment>
<dbReference type="SMR" id="G0S2B3"/>
<dbReference type="InterPro" id="IPR039205">
    <property type="entry name" value="NDUFA11"/>
</dbReference>
<dbReference type="EMDB" id="EMD-14797"/>
<keyword evidence="3" id="KW-0999">Mitochondrion inner membrane</keyword>
<keyword evidence="2 7" id="KW-0812">Transmembrane</keyword>
<dbReference type="Proteomes" id="UP000008066">
    <property type="component" value="Unassembled WGS sequence"/>
</dbReference>
<dbReference type="GeneID" id="18255701"/>